<evidence type="ECO:0000259" key="10">
    <source>
        <dbReference type="PROSITE" id="PS50010"/>
    </source>
</evidence>
<evidence type="ECO:0000256" key="8">
    <source>
        <dbReference type="SAM" id="MobiDB-lite"/>
    </source>
</evidence>
<dbReference type="SUPFAM" id="SSF48065">
    <property type="entry name" value="DBL homology domain (DH-domain)"/>
    <property type="match status" value="1"/>
</dbReference>
<dbReference type="FunFam" id="2.30.30.40:FF:000066">
    <property type="entry name" value="dynamin-binding protein isoform X1"/>
    <property type="match status" value="1"/>
</dbReference>
<gene>
    <name evidence="11" type="primary">ARHGEF38</name>
</gene>
<dbReference type="SMART" id="SM00326">
    <property type="entry name" value="SH3"/>
    <property type="match status" value="1"/>
</dbReference>
<evidence type="ECO:0000256" key="6">
    <source>
        <dbReference type="ARBA" id="ARBA00074247"/>
    </source>
</evidence>
<dbReference type="SMART" id="SM00325">
    <property type="entry name" value="RhoGEF"/>
    <property type="match status" value="1"/>
</dbReference>
<dbReference type="Ensembl" id="ENSNNAT00000004854.1">
    <property type="protein sequence ID" value="ENSNNAP00000004641.1"/>
    <property type="gene ID" value="ENSNNAG00000003099.1"/>
</dbReference>
<evidence type="ECO:0000256" key="1">
    <source>
        <dbReference type="ARBA" id="ARBA00022443"/>
    </source>
</evidence>
<dbReference type="InterPro" id="IPR051492">
    <property type="entry name" value="Dynamin-Rho_GEF"/>
</dbReference>
<evidence type="ECO:0000256" key="3">
    <source>
        <dbReference type="ARBA" id="ARBA00022658"/>
    </source>
</evidence>
<dbReference type="Pfam" id="PF14604">
    <property type="entry name" value="SH3_9"/>
    <property type="match status" value="1"/>
</dbReference>
<evidence type="ECO:0000256" key="7">
    <source>
        <dbReference type="PROSITE-ProRule" id="PRU00192"/>
    </source>
</evidence>
<reference evidence="11" key="1">
    <citation type="submission" date="2025-08" db="UniProtKB">
        <authorList>
            <consortium name="Ensembl"/>
        </authorList>
    </citation>
    <scope>IDENTIFICATION</scope>
</reference>
<reference evidence="11" key="2">
    <citation type="submission" date="2025-09" db="UniProtKB">
        <authorList>
            <consortium name="Ensembl"/>
        </authorList>
    </citation>
    <scope>IDENTIFICATION</scope>
</reference>
<dbReference type="PANTHER" id="PTHR22834:SF17">
    <property type="entry name" value="RHO GUANINE NUCLEOTIDE EXCHANGE FACTOR 38"/>
    <property type="match status" value="1"/>
</dbReference>
<dbReference type="PANTHER" id="PTHR22834">
    <property type="entry name" value="NUCLEAR FUSION PROTEIN FUS2"/>
    <property type="match status" value="1"/>
</dbReference>
<dbReference type="InterPro" id="IPR036028">
    <property type="entry name" value="SH3-like_dom_sf"/>
</dbReference>
<dbReference type="GeneTree" id="ENSGT00950000183088"/>
<dbReference type="Gene3D" id="1.20.900.10">
    <property type="entry name" value="Dbl homology (DH) domain"/>
    <property type="match status" value="1"/>
</dbReference>
<dbReference type="InterPro" id="IPR000219">
    <property type="entry name" value="DH_dom"/>
</dbReference>
<dbReference type="PROSITE" id="PS50002">
    <property type="entry name" value="SH3"/>
    <property type="match status" value="1"/>
</dbReference>
<name>A0A8C6VI41_NAJNA</name>
<keyword evidence="12" id="KW-1185">Reference proteome</keyword>
<evidence type="ECO:0000313" key="11">
    <source>
        <dbReference type="Ensembl" id="ENSNNAP00000004641.1"/>
    </source>
</evidence>
<feature type="compositionally biased region" description="Polar residues" evidence="8">
    <location>
        <begin position="46"/>
        <end position="55"/>
    </location>
</feature>
<dbReference type="GO" id="GO:0005085">
    <property type="term" value="F:guanyl-nucleotide exchange factor activity"/>
    <property type="evidence" value="ECO:0007669"/>
    <property type="project" value="UniProtKB-KW"/>
</dbReference>
<dbReference type="Gene3D" id="2.30.30.40">
    <property type="entry name" value="SH3 Domains"/>
    <property type="match status" value="2"/>
</dbReference>
<feature type="region of interest" description="Disordered" evidence="8">
    <location>
        <begin position="40"/>
        <end position="67"/>
    </location>
</feature>
<evidence type="ECO:0000256" key="4">
    <source>
        <dbReference type="ARBA" id="ARBA00022737"/>
    </source>
</evidence>
<feature type="region of interest" description="Disordered" evidence="8">
    <location>
        <begin position="633"/>
        <end position="655"/>
    </location>
</feature>
<accession>A0A8C6VI41</accession>
<dbReference type="InterPro" id="IPR004148">
    <property type="entry name" value="BAR_dom"/>
</dbReference>
<evidence type="ECO:0000313" key="12">
    <source>
        <dbReference type="Proteomes" id="UP000694559"/>
    </source>
</evidence>
<evidence type="ECO:0000256" key="2">
    <source>
        <dbReference type="ARBA" id="ARBA00022553"/>
    </source>
</evidence>
<organism evidence="11 12">
    <name type="scientific">Naja naja</name>
    <name type="common">Indian cobra</name>
    <dbReference type="NCBI Taxonomy" id="35670"/>
    <lineage>
        <taxon>Eukaryota</taxon>
        <taxon>Metazoa</taxon>
        <taxon>Chordata</taxon>
        <taxon>Craniata</taxon>
        <taxon>Vertebrata</taxon>
        <taxon>Euteleostomi</taxon>
        <taxon>Lepidosauria</taxon>
        <taxon>Squamata</taxon>
        <taxon>Bifurcata</taxon>
        <taxon>Unidentata</taxon>
        <taxon>Episquamata</taxon>
        <taxon>Toxicofera</taxon>
        <taxon>Serpentes</taxon>
        <taxon>Colubroidea</taxon>
        <taxon>Elapidae</taxon>
        <taxon>Elapinae</taxon>
        <taxon>Naja</taxon>
    </lineage>
</organism>
<dbReference type="InterPro" id="IPR027267">
    <property type="entry name" value="AH/BAR_dom_sf"/>
</dbReference>
<evidence type="ECO:0000259" key="9">
    <source>
        <dbReference type="PROSITE" id="PS50002"/>
    </source>
</evidence>
<dbReference type="CDD" id="cd00160">
    <property type="entry name" value="RhoGEF"/>
    <property type="match status" value="1"/>
</dbReference>
<proteinExistence type="predicted"/>
<dbReference type="AlphaFoldDB" id="A0A8C6VI41"/>
<dbReference type="SMART" id="SM00721">
    <property type="entry name" value="BAR"/>
    <property type="match status" value="1"/>
</dbReference>
<dbReference type="InterPro" id="IPR001452">
    <property type="entry name" value="SH3_domain"/>
</dbReference>
<dbReference type="Gene3D" id="1.20.1270.60">
    <property type="entry name" value="Arfaptin homology (AH) domain/BAR domain"/>
    <property type="match status" value="1"/>
</dbReference>
<sequence>MEAKDPTGKENSGVRKKNLTFLKQRLYMLERRKTDTVVESNVAGEHNSNSATLRRSQSDRSEYNQKLQEKMAPHAGSVGPVDLPLETEEQLIKRMMARRQKIIAEILQTERDYLSDLELCIRIVVEPLKKRQIARLDVDSLFSNIESVHEISSKLLSLLEEATSDVEPAIQIIGQVFLQIKDVLEEAYKVYCYHHDDAHLLLEFYEKDEELKQCIKDCLQSLNYLFINIYLGKPNLLDMGSLMIKPIQRVMKYPLLLCELLNATPKSHPDHKALQHALVAMKDMNMNINELKRRKDIVLKYKKNDEDESLKDKFSKLNIHSISKKSKRVTGHLKILTGGEPQVKDEVFNKEEKLFKSLEKTVKLCVKNIPLSLQHLEIPRWESDSSQQNTCSCTETGSSSSKPREEKLVLTPLTALHALFLSPQKLIQKRYDKLLDYSSLYQKASGDDTDLARKEYEALNAQLVEELQRFNEAAKKIVTSCLCCLITLLKDMMSSASQSFSTNESHISEIQDQVLEDVHNLNCIKENHCVTFIERKLSFEKKRPPEFPRQKEVHRLMLLSMYNVDLLYEAKRKCNATQELDIDLYEGEVVALIDQKDPFGCTSRWLVDTGILKGYVYSSFLKPYNLFVSSRQLDDNSTKPTGHKRSGSDSSYNSLCEKESVNGSELDSFCETDEQHTFYAVHPFQARSKQELSLHEYQRVQILRFSDLSGNKEWWLAEAEGQKGYVPANYLGKMTYT</sequence>
<dbReference type="OMA" id="NVQCYLQ"/>
<keyword evidence="2" id="KW-0597">Phosphoprotein</keyword>
<protein>
    <recommendedName>
        <fullName evidence="6">Rho guanine nucleotide exchange factor 38</fullName>
    </recommendedName>
</protein>
<evidence type="ECO:0000256" key="5">
    <source>
        <dbReference type="ARBA" id="ARBA00056726"/>
    </source>
</evidence>
<feature type="domain" description="DH" evidence="10">
    <location>
        <begin position="98"/>
        <end position="291"/>
    </location>
</feature>
<keyword evidence="1 7" id="KW-0728">SH3 domain</keyword>
<dbReference type="OrthoDB" id="6244550at2759"/>
<dbReference type="GO" id="GO:0005737">
    <property type="term" value="C:cytoplasm"/>
    <property type="evidence" value="ECO:0007669"/>
    <property type="project" value="InterPro"/>
</dbReference>
<dbReference type="InterPro" id="IPR035899">
    <property type="entry name" value="DBL_dom_sf"/>
</dbReference>
<keyword evidence="4" id="KW-0677">Repeat</keyword>
<keyword evidence="3" id="KW-0344">Guanine-nucleotide releasing factor</keyword>
<dbReference type="SUPFAM" id="SSF103657">
    <property type="entry name" value="BAR/IMD domain-like"/>
    <property type="match status" value="1"/>
</dbReference>
<dbReference type="Pfam" id="PF00621">
    <property type="entry name" value="RhoGEF"/>
    <property type="match status" value="1"/>
</dbReference>
<feature type="region of interest" description="Disordered" evidence="8">
    <location>
        <begin position="385"/>
        <end position="404"/>
    </location>
</feature>
<dbReference type="CDD" id="cd12141">
    <property type="entry name" value="SH3_DNMBP_C2"/>
    <property type="match status" value="1"/>
</dbReference>
<dbReference type="FunFam" id="1.20.1270.60:FF:000061">
    <property type="entry name" value="Rho guanine nucleotide exchange factor 38"/>
    <property type="match status" value="1"/>
</dbReference>
<dbReference type="SUPFAM" id="SSF50044">
    <property type="entry name" value="SH3-domain"/>
    <property type="match status" value="2"/>
</dbReference>
<feature type="compositionally biased region" description="Basic and acidic residues" evidence="8">
    <location>
        <begin position="56"/>
        <end position="67"/>
    </location>
</feature>
<dbReference type="PROSITE" id="PS50010">
    <property type="entry name" value="DH_2"/>
    <property type="match status" value="1"/>
</dbReference>
<dbReference type="FunFam" id="1.20.900.10:FF:000032">
    <property type="entry name" value="rho guanine nucleotide exchange factor 38"/>
    <property type="match status" value="1"/>
</dbReference>
<feature type="domain" description="SH3" evidence="9">
    <location>
        <begin position="673"/>
        <end position="736"/>
    </location>
</feature>
<comment type="function">
    <text evidence="5">May act as a guanine-nucleotide releasing factor.</text>
</comment>
<dbReference type="Proteomes" id="UP000694559">
    <property type="component" value="Unplaced"/>
</dbReference>
<feature type="compositionally biased region" description="Low complexity" evidence="8">
    <location>
        <begin position="390"/>
        <end position="401"/>
    </location>
</feature>